<dbReference type="AlphaFoldDB" id="A0A7C4QTG7"/>
<comment type="catalytic activity">
    <reaction evidence="11">
        <text>(6S)-5-methyl-5,6,7,8-tetrahydrofolate + NAD(+) = (6R)-5,10-methylene-5,6,7,8-tetrahydrofolate + NADH + H(+)</text>
        <dbReference type="Rhea" id="RHEA:19821"/>
        <dbReference type="ChEBI" id="CHEBI:15378"/>
        <dbReference type="ChEBI" id="CHEBI:15636"/>
        <dbReference type="ChEBI" id="CHEBI:18608"/>
        <dbReference type="ChEBI" id="CHEBI:57540"/>
        <dbReference type="ChEBI" id="CHEBI:57945"/>
        <dbReference type="EC" id="1.5.1.54"/>
    </reaction>
    <physiologicalReaction direction="right-to-left" evidence="11">
        <dbReference type="Rhea" id="RHEA:19823"/>
    </physiologicalReaction>
</comment>
<dbReference type="PANTHER" id="PTHR45754:SF3">
    <property type="entry name" value="METHYLENETETRAHYDROFOLATE REDUCTASE (NADPH)"/>
    <property type="match status" value="1"/>
</dbReference>
<keyword evidence="6 12" id="KW-0274">FAD</keyword>
<dbReference type="GO" id="GO:0071949">
    <property type="term" value="F:FAD binding"/>
    <property type="evidence" value="ECO:0007669"/>
    <property type="project" value="TreeGrafter"/>
</dbReference>
<keyword evidence="4" id="KW-0028">Amino-acid biosynthesis</keyword>
<sequence length="294" mass="32427">MRIRDIYAAGRFGLSIEIFPPKTPDGDEALRETLTELAPYRPAFVSCTYGAGGSTSKRTVEWCEEIQRRYRLTATAHFTCVGSSREQLLEWLHFAANAGIRNIMALRGDPPAGASQFQPPVGGLNHAQELVALIRSHFPDMGIGVAGYPEKHPEAPSLEVDLAYLRQKVEAGADAVFTQLFYENAHFFRFRELAHRAGIRVPIIPGIMPITEFARIQRITSLCGAFIPPELASRLESVRDDKSAQFSLGVDYAIAQCRELLDQGVPGIHFYVLNKSAACRLILDALGMCPPGEP</sequence>
<dbReference type="CDD" id="cd00537">
    <property type="entry name" value="MTHFR"/>
    <property type="match status" value="1"/>
</dbReference>
<gene>
    <name evidence="13" type="primary">metF</name>
    <name evidence="13" type="ORF">ENS64_01890</name>
</gene>
<dbReference type="Gene3D" id="3.20.20.220">
    <property type="match status" value="1"/>
</dbReference>
<proteinExistence type="inferred from homology"/>
<dbReference type="NCBIfam" id="TIGR00676">
    <property type="entry name" value="fadh2"/>
    <property type="match status" value="1"/>
</dbReference>
<dbReference type="EC" id="1.5.1.54" evidence="12"/>
<comment type="pathway">
    <text evidence="10">Amino-acid biosynthesis; L-methionine biosynthesis via de novo pathway.</text>
</comment>
<dbReference type="UniPathway" id="UPA00193"/>
<dbReference type="GO" id="GO:0009086">
    <property type="term" value="P:methionine biosynthetic process"/>
    <property type="evidence" value="ECO:0007669"/>
    <property type="project" value="UniProtKB-KW"/>
</dbReference>
<evidence type="ECO:0000256" key="9">
    <source>
        <dbReference type="ARBA" id="ARBA00023167"/>
    </source>
</evidence>
<comment type="similarity">
    <text evidence="3 12">Belongs to the methylenetetrahydrofolate reductase family.</text>
</comment>
<evidence type="ECO:0000313" key="13">
    <source>
        <dbReference type="EMBL" id="HGT38010.1"/>
    </source>
</evidence>
<keyword evidence="7 12" id="KW-0560">Oxidoreductase</keyword>
<evidence type="ECO:0000256" key="3">
    <source>
        <dbReference type="ARBA" id="ARBA00006743"/>
    </source>
</evidence>
<dbReference type="PANTHER" id="PTHR45754">
    <property type="entry name" value="METHYLENETETRAHYDROFOLATE REDUCTASE"/>
    <property type="match status" value="1"/>
</dbReference>
<dbReference type="SUPFAM" id="SSF51730">
    <property type="entry name" value="FAD-linked oxidoreductase"/>
    <property type="match status" value="1"/>
</dbReference>
<dbReference type="GO" id="GO:0005829">
    <property type="term" value="C:cytosol"/>
    <property type="evidence" value="ECO:0007669"/>
    <property type="project" value="InterPro"/>
</dbReference>
<dbReference type="GO" id="GO:0035999">
    <property type="term" value="P:tetrahydrofolate interconversion"/>
    <property type="evidence" value="ECO:0007669"/>
    <property type="project" value="UniProtKB-UniPathway"/>
</dbReference>
<keyword evidence="9" id="KW-0486">Methionine biosynthesis</keyword>
<evidence type="ECO:0000256" key="11">
    <source>
        <dbReference type="ARBA" id="ARBA00048628"/>
    </source>
</evidence>
<evidence type="ECO:0000256" key="10">
    <source>
        <dbReference type="ARBA" id="ARBA00034478"/>
    </source>
</evidence>
<dbReference type="InterPro" id="IPR003171">
    <property type="entry name" value="Mehydrof_redctse-like"/>
</dbReference>
<dbReference type="EMBL" id="DSVQ01000005">
    <property type="protein sequence ID" value="HGT38010.1"/>
    <property type="molecule type" value="Genomic_DNA"/>
</dbReference>
<dbReference type="GO" id="GO:0106312">
    <property type="term" value="F:methylenetetrahydrofolate reductase (NADH) activity"/>
    <property type="evidence" value="ECO:0007669"/>
    <property type="project" value="UniProtKB-EC"/>
</dbReference>
<reference evidence="13" key="1">
    <citation type="journal article" date="2020" name="mSystems">
        <title>Genome- and Community-Level Interaction Insights into Carbon Utilization and Element Cycling Functions of Hydrothermarchaeota in Hydrothermal Sediment.</title>
        <authorList>
            <person name="Zhou Z."/>
            <person name="Liu Y."/>
            <person name="Xu W."/>
            <person name="Pan J."/>
            <person name="Luo Z.H."/>
            <person name="Li M."/>
        </authorList>
    </citation>
    <scope>NUCLEOTIDE SEQUENCE [LARGE SCALE GENOMIC DNA]</scope>
    <source>
        <strain evidence="13">SpSt-508</strain>
    </source>
</reference>
<evidence type="ECO:0000256" key="5">
    <source>
        <dbReference type="ARBA" id="ARBA00022630"/>
    </source>
</evidence>
<evidence type="ECO:0000256" key="7">
    <source>
        <dbReference type="ARBA" id="ARBA00023002"/>
    </source>
</evidence>
<dbReference type="InterPro" id="IPR029041">
    <property type="entry name" value="FAD-linked_oxidoreductase-like"/>
</dbReference>
<name>A0A7C4QTG7_9PLAN</name>
<dbReference type="InterPro" id="IPR004620">
    <property type="entry name" value="MTHF_reductase_bac"/>
</dbReference>
<accession>A0A7C4QTG7</accession>
<evidence type="ECO:0000256" key="2">
    <source>
        <dbReference type="ARBA" id="ARBA00004777"/>
    </source>
</evidence>
<comment type="pathway">
    <text evidence="2 12">One-carbon metabolism; tetrahydrofolate interconversion.</text>
</comment>
<dbReference type="Pfam" id="PF02219">
    <property type="entry name" value="MTHFR"/>
    <property type="match status" value="1"/>
</dbReference>
<organism evidence="13">
    <name type="scientific">Schlesneria paludicola</name>
    <dbReference type="NCBI Taxonomy" id="360056"/>
    <lineage>
        <taxon>Bacteria</taxon>
        <taxon>Pseudomonadati</taxon>
        <taxon>Planctomycetota</taxon>
        <taxon>Planctomycetia</taxon>
        <taxon>Planctomycetales</taxon>
        <taxon>Planctomycetaceae</taxon>
        <taxon>Schlesneria</taxon>
    </lineage>
</organism>
<comment type="caution">
    <text evidence="13">The sequence shown here is derived from an EMBL/GenBank/DDBJ whole genome shotgun (WGS) entry which is preliminary data.</text>
</comment>
<evidence type="ECO:0000256" key="4">
    <source>
        <dbReference type="ARBA" id="ARBA00022605"/>
    </source>
</evidence>
<evidence type="ECO:0000256" key="12">
    <source>
        <dbReference type="RuleBase" id="RU003862"/>
    </source>
</evidence>
<evidence type="ECO:0000256" key="8">
    <source>
        <dbReference type="ARBA" id="ARBA00023027"/>
    </source>
</evidence>
<keyword evidence="5 12" id="KW-0285">Flavoprotein</keyword>
<evidence type="ECO:0000256" key="6">
    <source>
        <dbReference type="ARBA" id="ARBA00022827"/>
    </source>
</evidence>
<evidence type="ECO:0000256" key="1">
    <source>
        <dbReference type="ARBA" id="ARBA00001974"/>
    </source>
</evidence>
<comment type="cofactor">
    <cofactor evidence="1 12">
        <name>FAD</name>
        <dbReference type="ChEBI" id="CHEBI:57692"/>
    </cofactor>
</comment>
<keyword evidence="8" id="KW-0520">NAD</keyword>
<protein>
    <recommendedName>
        <fullName evidence="12">Methylenetetrahydrofolate reductase</fullName>
        <ecNumber evidence="12">1.5.1.54</ecNumber>
    </recommendedName>
</protein>